<dbReference type="AlphaFoldDB" id="A0A9W6U4I0"/>
<protein>
    <submittedName>
        <fullName evidence="1">Unnamed protein product</fullName>
    </submittedName>
</protein>
<evidence type="ECO:0000313" key="2">
    <source>
        <dbReference type="Proteomes" id="UP001165121"/>
    </source>
</evidence>
<evidence type="ECO:0000313" key="1">
    <source>
        <dbReference type="EMBL" id="GMF25212.1"/>
    </source>
</evidence>
<sequence>MPGKSCCNTSPSKYRSSVSTCIDTLIAAMIQASSAPCRADTTESCRSNWQSTKQKRDTYQRYQKQLLLLSATTGREVYCCAFSHTVDPLVTLRLPSAIDVVSIDPTSETFPVKFALYQLNTLQLQLGRHDMVDDRIKLPISFEAGRWGRGARTLVAFVLRMTRVWNSVGVSASRWH</sequence>
<comment type="caution">
    <text evidence="1">The sequence shown here is derived from an EMBL/GenBank/DDBJ whole genome shotgun (WGS) entry which is preliminary data.</text>
</comment>
<gene>
    <name evidence="1" type="ORF">Pfra01_000445800</name>
</gene>
<dbReference type="EMBL" id="BSXT01000350">
    <property type="protein sequence ID" value="GMF25212.1"/>
    <property type="molecule type" value="Genomic_DNA"/>
</dbReference>
<dbReference type="Proteomes" id="UP001165121">
    <property type="component" value="Unassembled WGS sequence"/>
</dbReference>
<organism evidence="1 2">
    <name type="scientific">Phytophthora fragariaefolia</name>
    <dbReference type="NCBI Taxonomy" id="1490495"/>
    <lineage>
        <taxon>Eukaryota</taxon>
        <taxon>Sar</taxon>
        <taxon>Stramenopiles</taxon>
        <taxon>Oomycota</taxon>
        <taxon>Peronosporomycetes</taxon>
        <taxon>Peronosporales</taxon>
        <taxon>Peronosporaceae</taxon>
        <taxon>Phytophthora</taxon>
    </lineage>
</organism>
<name>A0A9W6U4I0_9STRA</name>
<accession>A0A9W6U4I0</accession>
<reference evidence="1" key="1">
    <citation type="submission" date="2023-04" db="EMBL/GenBank/DDBJ databases">
        <title>Phytophthora fragariaefolia NBRC 109709.</title>
        <authorList>
            <person name="Ichikawa N."/>
            <person name="Sato H."/>
            <person name="Tonouchi N."/>
        </authorList>
    </citation>
    <scope>NUCLEOTIDE SEQUENCE</scope>
    <source>
        <strain evidence="1">NBRC 109709</strain>
    </source>
</reference>
<keyword evidence="2" id="KW-1185">Reference proteome</keyword>
<proteinExistence type="predicted"/>